<keyword evidence="1" id="KW-0472">Membrane</keyword>
<feature type="transmembrane region" description="Helical" evidence="1">
    <location>
        <begin position="44"/>
        <end position="62"/>
    </location>
</feature>
<comment type="caution">
    <text evidence="3">The sequence shown here is derived from an EMBL/GenBank/DDBJ whole genome shotgun (WGS) entry which is preliminary data.</text>
</comment>
<accession>A0A090T7R1</accession>
<evidence type="ECO:0000259" key="2">
    <source>
        <dbReference type="Pfam" id="PF07331"/>
    </source>
</evidence>
<dbReference type="Proteomes" id="UP000029224">
    <property type="component" value="Unassembled WGS sequence"/>
</dbReference>
<reference evidence="3 4" key="1">
    <citation type="submission" date="2014-09" db="EMBL/GenBank/DDBJ databases">
        <title>Vibrio maritimus JCM 19240. (C210) whole genome shotgun sequence.</title>
        <authorList>
            <person name="Sawabe T."/>
            <person name="Meirelles P."/>
            <person name="Nakanishi M."/>
            <person name="Sayaka M."/>
            <person name="Hattori M."/>
            <person name="Ohkuma M."/>
        </authorList>
    </citation>
    <scope>NUCLEOTIDE SEQUENCE [LARGE SCALE GENOMIC DNA]</scope>
    <source>
        <strain evidence="3 4">JCM 19240</strain>
    </source>
</reference>
<reference evidence="3 4" key="2">
    <citation type="submission" date="2014-09" db="EMBL/GenBank/DDBJ databases">
        <authorList>
            <consortium name="NBRP consortium"/>
            <person name="Sawabe T."/>
            <person name="Meirelles P."/>
            <person name="Nakanishi M."/>
            <person name="Sayaka M."/>
            <person name="Hattori M."/>
            <person name="Ohkuma M."/>
        </authorList>
    </citation>
    <scope>NUCLEOTIDE SEQUENCE [LARGE SCALE GENOMIC DNA]</scope>
    <source>
        <strain evidence="3 4">JCM 19240</strain>
    </source>
</reference>
<evidence type="ECO:0000313" key="4">
    <source>
        <dbReference type="Proteomes" id="UP000029224"/>
    </source>
</evidence>
<protein>
    <recommendedName>
        <fullName evidence="2">DUF1468 domain-containing protein</fullName>
    </recommendedName>
</protein>
<dbReference type="AlphaFoldDB" id="A0A090T7R1"/>
<sequence length="148" mass="16629">MKSRHVIFPSLMIIFGALSLYFISQFAEPRFQDASVDAKFFPSVVAIAIILLSGVLIVQHVVQKQLVKEELPIFTKLSLFGLAFLGGYALLINVVGYLIASFIAFTIYLVVFKVKKPLYYAVAWAFVYGIYYLFGEVFIIALPEGLLF</sequence>
<organism evidence="3 4">
    <name type="scientific">Vibrio maritimus</name>
    <dbReference type="NCBI Taxonomy" id="990268"/>
    <lineage>
        <taxon>Bacteria</taxon>
        <taxon>Pseudomonadati</taxon>
        <taxon>Pseudomonadota</taxon>
        <taxon>Gammaproteobacteria</taxon>
        <taxon>Vibrionales</taxon>
        <taxon>Vibrionaceae</taxon>
        <taxon>Vibrio</taxon>
    </lineage>
</organism>
<feature type="transmembrane region" description="Helical" evidence="1">
    <location>
        <begin position="118"/>
        <end position="142"/>
    </location>
</feature>
<dbReference type="OrthoDB" id="5904328at2"/>
<feature type="domain" description="DUF1468" evidence="2">
    <location>
        <begin position="11"/>
        <end position="143"/>
    </location>
</feature>
<keyword evidence="1" id="KW-0812">Transmembrane</keyword>
<proteinExistence type="predicted"/>
<feature type="transmembrane region" description="Helical" evidence="1">
    <location>
        <begin position="6"/>
        <end position="23"/>
    </location>
</feature>
<feature type="transmembrane region" description="Helical" evidence="1">
    <location>
        <begin position="82"/>
        <end position="111"/>
    </location>
</feature>
<dbReference type="EMBL" id="BBMT01000006">
    <property type="protein sequence ID" value="GAL35288.1"/>
    <property type="molecule type" value="Genomic_DNA"/>
</dbReference>
<name>A0A090T7R1_9VIBR</name>
<keyword evidence="1" id="KW-1133">Transmembrane helix</keyword>
<evidence type="ECO:0000313" key="3">
    <source>
        <dbReference type="EMBL" id="GAL35288.1"/>
    </source>
</evidence>
<evidence type="ECO:0000256" key="1">
    <source>
        <dbReference type="SAM" id="Phobius"/>
    </source>
</evidence>
<keyword evidence="4" id="KW-1185">Reference proteome</keyword>
<dbReference type="Pfam" id="PF07331">
    <property type="entry name" value="TctB"/>
    <property type="match status" value="1"/>
</dbReference>
<gene>
    <name evidence="3" type="ORF">JCM19240_3658</name>
</gene>
<dbReference type="InterPro" id="IPR009936">
    <property type="entry name" value="DUF1468"/>
</dbReference>